<organism evidence="1 2">
    <name type="scientific">Willisornis vidua</name>
    <name type="common">Xingu scale-backed antbird</name>
    <dbReference type="NCBI Taxonomy" id="1566151"/>
    <lineage>
        <taxon>Eukaryota</taxon>
        <taxon>Metazoa</taxon>
        <taxon>Chordata</taxon>
        <taxon>Craniata</taxon>
        <taxon>Vertebrata</taxon>
        <taxon>Euteleostomi</taxon>
        <taxon>Archelosauria</taxon>
        <taxon>Archosauria</taxon>
        <taxon>Dinosauria</taxon>
        <taxon>Saurischia</taxon>
        <taxon>Theropoda</taxon>
        <taxon>Coelurosauria</taxon>
        <taxon>Aves</taxon>
        <taxon>Neognathae</taxon>
        <taxon>Neoaves</taxon>
        <taxon>Telluraves</taxon>
        <taxon>Australaves</taxon>
        <taxon>Passeriformes</taxon>
        <taxon>Thamnophilidae</taxon>
        <taxon>Willisornis</taxon>
    </lineage>
</organism>
<dbReference type="EMBL" id="WHWB01034461">
    <property type="protein sequence ID" value="KAJ7409620.1"/>
    <property type="molecule type" value="Genomic_DNA"/>
</dbReference>
<protein>
    <submittedName>
        <fullName evidence="1">Uncharacterized protein</fullName>
    </submittedName>
</protein>
<evidence type="ECO:0000313" key="1">
    <source>
        <dbReference type="EMBL" id="KAJ7409620.1"/>
    </source>
</evidence>
<gene>
    <name evidence="1" type="ORF">WISP_113073</name>
</gene>
<sequence>MHIPKRGQKEDIGNYRPFSLTLVLEKLKEQIILSAITQHIQDNQGSDPACPGVGKVLMFLDILDSKFEGNIPQQNQRAANTCVLPTEEHTSPAISGHREPLKGSYFLRVTVT</sequence>
<comment type="caution">
    <text evidence="1">The sequence shown here is derived from an EMBL/GenBank/DDBJ whole genome shotgun (WGS) entry which is preliminary data.</text>
</comment>
<dbReference type="Proteomes" id="UP001145742">
    <property type="component" value="Unassembled WGS sequence"/>
</dbReference>
<accession>A0ABQ9CXP3</accession>
<evidence type="ECO:0000313" key="2">
    <source>
        <dbReference type="Proteomes" id="UP001145742"/>
    </source>
</evidence>
<proteinExistence type="predicted"/>
<reference evidence="1" key="1">
    <citation type="submission" date="2019-10" db="EMBL/GenBank/DDBJ databases">
        <authorList>
            <person name="Soares A.E.R."/>
            <person name="Aleixo A."/>
            <person name="Schneider P."/>
            <person name="Miyaki C.Y."/>
            <person name="Schneider M.P."/>
            <person name="Mello C."/>
            <person name="Vasconcelos A.T.R."/>
        </authorList>
    </citation>
    <scope>NUCLEOTIDE SEQUENCE</scope>
    <source>
        <tissue evidence="1">Muscle</tissue>
    </source>
</reference>
<keyword evidence="2" id="KW-1185">Reference proteome</keyword>
<name>A0ABQ9CXP3_9PASS</name>